<dbReference type="Proteomes" id="UP000604730">
    <property type="component" value="Unassembled WGS sequence"/>
</dbReference>
<protein>
    <submittedName>
        <fullName evidence="1">Uncharacterized protein</fullName>
    </submittedName>
</protein>
<evidence type="ECO:0000313" key="1">
    <source>
        <dbReference type="EMBL" id="MBK5898045.1"/>
    </source>
</evidence>
<keyword evidence="2" id="KW-1185">Reference proteome</keyword>
<comment type="caution">
    <text evidence="1">The sequence shown here is derived from an EMBL/GenBank/DDBJ whole genome shotgun (WGS) entry which is preliminary data.</text>
</comment>
<organism evidence="1 2">
    <name type="scientific">Catonella massiliensis</name>
    <dbReference type="NCBI Taxonomy" id="2799636"/>
    <lineage>
        <taxon>Bacteria</taxon>
        <taxon>Bacillati</taxon>
        <taxon>Bacillota</taxon>
        <taxon>Clostridia</taxon>
        <taxon>Lachnospirales</taxon>
        <taxon>Lachnospiraceae</taxon>
        <taxon>Catonella</taxon>
    </lineage>
</organism>
<reference evidence="1 2" key="1">
    <citation type="submission" date="2021-01" db="EMBL/GenBank/DDBJ databases">
        <title>Isolation and description of Catonella massiliensis sp. nov., a novel Catonella species, isolated from a stable periodontitis subject.</title>
        <authorList>
            <person name="Antezack A."/>
            <person name="Boxberger M."/>
            <person name="La Scola B."/>
            <person name="Monnet-Corti V."/>
        </authorList>
    </citation>
    <scope>NUCLEOTIDE SEQUENCE [LARGE SCALE GENOMIC DNA]</scope>
    <source>
        <strain evidence="1 2">Marseille-Q4567</strain>
    </source>
</reference>
<dbReference type="EMBL" id="JAEPRJ010000001">
    <property type="protein sequence ID" value="MBK5898045.1"/>
    <property type="molecule type" value="Genomic_DNA"/>
</dbReference>
<dbReference type="RefSeq" id="WP_208429490.1">
    <property type="nucleotide sequence ID" value="NZ_JAEPRJ010000001.1"/>
</dbReference>
<gene>
    <name evidence="1" type="ORF">JJN12_09710</name>
</gene>
<evidence type="ECO:0000313" key="2">
    <source>
        <dbReference type="Proteomes" id="UP000604730"/>
    </source>
</evidence>
<proteinExistence type="predicted"/>
<accession>A0ABS1J207</accession>
<name>A0ABS1J207_9FIRM</name>
<sequence>MKEVGNKNNNKGEKIMSKMELLFRIKDKDECSNMGGIAIDSNGTLYCVKSKQGDSLQCLYVINNYRSAEIKKEVVTPSYTYMYGWLGHANSLTLSDGFLYVGTDKNYIIKLNASKLSTGRYDAGEKILLKKKVKQNDGKYKLTEVTDISISSIANINGSKFVLHFSKQGESKTNRIYFNKEVKSYTEKTPKGDQDRKYIEYSSVGKFEYKYPDDLKSSIGEHAPQDVYYKNGYLYFILAGKDKKSKQFKTSYILKYKLGNSNCLGYDSFTSTDKNTIKFEIESMHIVGKKFVFSVNESKKTIINGKEKIVENWDAIYITRDWVLAYQND</sequence>